<dbReference type="HAMAP" id="MF_01084">
    <property type="entry name" value="Diphthine_synth"/>
    <property type="match status" value="1"/>
</dbReference>
<evidence type="ECO:0000256" key="7">
    <source>
        <dbReference type="ARBA" id="ARBA00022691"/>
    </source>
</evidence>
<dbReference type="FunFam" id="3.40.1010.10:FF:000004">
    <property type="entry name" value="Putative diphthine synthase"/>
    <property type="match status" value="1"/>
</dbReference>
<accession>A0AAV7T6C4</accession>
<dbReference type="InterPro" id="IPR014777">
    <property type="entry name" value="4pyrrole_Mease_sub1"/>
</dbReference>
<dbReference type="InterPro" id="IPR004551">
    <property type="entry name" value="Dphthn_synthase"/>
</dbReference>
<comment type="similarity">
    <text evidence="3">Belongs to the diphthine synthase family.</text>
</comment>
<feature type="region of interest" description="Disordered" evidence="9">
    <location>
        <begin position="1"/>
        <end position="27"/>
    </location>
</feature>
<dbReference type="SUPFAM" id="SSF53790">
    <property type="entry name" value="Tetrapyrrole methylase"/>
    <property type="match status" value="1"/>
</dbReference>
<evidence type="ECO:0000256" key="1">
    <source>
        <dbReference type="ARBA" id="ARBA00004006"/>
    </source>
</evidence>
<dbReference type="Gene3D" id="3.30.950.10">
    <property type="entry name" value="Methyltransferase, Cobalt-precorrin-4 Transmethylase, Domain 2"/>
    <property type="match status" value="1"/>
</dbReference>
<proteinExistence type="inferred from homology"/>
<evidence type="ECO:0000256" key="9">
    <source>
        <dbReference type="SAM" id="MobiDB-lite"/>
    </source>
</evidence>
<dbReference type="Proteomes" id="UP001066276">
    <property type="component" value="Chromosome 4_1"/>
</dbReference>
<gene>
    <name evidence="11" type="ORF">NDU88_003499</name>
</gene>
<keyword evidence="12" id="KW-1185">Reference proteome</keyword>
<evidence type="ECO:0000256" key="8">
    <source>
        <dbReference type="ARBA" id="ARBA00048752"/>
    </source>
</evidence>
<dbReference type="InterPro" id="IPR035996">
    <property type="entry name" value="4pyrrol_Methylase_sf"/>
</dbReference>
<dbReference type="AlphaFoldDB" id="A0AAV7T6C4"/>
<evidence type="ECO:0000259" key="10">
    <source>
        <dbReference type="Pfam" id="PF00590"/>
    </source>
</evidence>
<reference evidence="11" key="1">
    <citation type="journal article" date="2022" name="bioRxiv">
        <title>Sequencing and chromosome-scale assembly of the giantPleurodeles waltlgenome.</title>
        <authorList>
            <person name="Brown T."/>
            <person name="Elewa A."/>
            <person name="Iarovenko S."/>
            <person name="Subramanian E."/>
            <person name="Araus A.J."/>
            <person name="Petzold A."/>
            <person name="Susuki M."/>
            <person name="Suzuki K.-i.T."/>
            <person name="Hayashi T."/>
            <person name="Toyoda A."/>
            <person name="Oliveira C."/>
            <person name="Osipova E."/>
            <person name="Leigh N.D."/>
            <person name="Simon A."/>
            <person name="Yun M.H."/>
        </authorList>
    </citation>
    <scope>NUCLEOTIDE SEQUENCE</scope>
    <source>
        <strain evidence="11">20211129_DDA</strain>
        <tissue evidence="11">Liver</tissue>
    </source>
</reference>
<dbReference type="CDD" id="cd11647">
    <property type="entry name" value="DHP5_DphB"/>
    <property type="match status" value="1"/>
</dbReference>
<keyword evidence="7" id="KW-0949">S-adenosyl-L-methionine</keyword>
<feature type="domain" description="Tetrapyrrole methylase" evidence="10">
    <location>
        <begin position="102"/>
        <end position="341"/>
    </location>
</feature>
<dbReference type="GO" id="GO:0141133">
    <property type="term" value="F:diphthine methyl ester synthase activity"/>
    <property type="evidence" value="ECO:0007669"/>
    <property type="project" value="UniProtKB-EC"/>
</dbReference>
<evidence type="ECO:0000313" key="12">
    <source>
        <dbReference type="Proteomes" id="UP001066276"/>
    </source>
</evidence>
<dbReference type="EMBL" id="JANPWB010000007">
    <property type="protein sequence ID" value="KAJ1171639.1"/>
    <property type="molecule type" value="Genomic_DNA"/>
</dbReference>
<evidence type="ECO:0000256" key="2">
    <source>
        <dbReference type="ARBA" id="ARBA00005156"/>
    </source>
</evidence>
<name>A0AAV7T6C4_PLEWA</name>
<evidence type="ECO:0000256" key="3">
    <source>
        <dbReference type="ARBA" id="ARBA00006729"/>
    </source>
</evidence>
<dbReference type="GO" id="GO:0032259">
    <property type="term" value="P:methylation"/>
    <property type="evidence" value="ECO:0007669"/>
    <property type="project" value="UniProtKB-KW"/>
</dbReference>
<evidence type="ECO:0000256" key="5">
    <source>
        <dbReference type="ARBA" id="ARBA00022603"/>
    </source>
</evidence>
<protein>
    <recommendedName>
        <fullName evidence="4">diphthine methyl ester synthase</fullName>
        <ecNumber evidence="4">2.1.1.314</ecNumber>
    </recommendedName>
</protein>
<dbReference type="InterPro" id="IPR000878">
    <property type="entry name" value="4pyrrol_Mease"/>
</dbReference>
<dbReference type="GO" id="GO:0017183">
    <property type="term" value="P:protein histidyl modification to diphthamide"/>
    <property type="evidence" value="ECO:0007669"/>
    <property type="project" value="InterPro"/>
</dbReference>
<dbReference type="PANTHER" id="PTHR10882:SF0">
    <property type="entry name" value="DIPHTHINE METHYL ESTER SYNTHASE"/>
    <property type="match status" value="1"/>
</dbReference>
<comment type="pathway">
    <text evidence="2">Protein modification; peptidyl-diphthamide biosynthesis.</text>
</comment>
<evidence type="ECO:0000313" key="11">
    <source>
        <dbReference type="EMBL" id="KAJ1171639.1"/>
    </source>
</evidence>
<dbReference type="Gene3D" id="3.40.1010.10">
    <property type="entry name" value="Cobalt-precorrin-4 Transmethylase, Domain 1"/>
    <property type="match status" value="1"/>
</dbReference>
<keyword evidence="6" id="KW-0808">Transferase</keyword>
<dbReference type="NCBIfam" id="TIGR00522">
    <property type="entry name" value="dph5"/>
    <property type="match status" value="1"/>
</dbReference>
<dbReference type="FunFam" id="3.30.950.10:FF:000004">
    <property type="entry name" value="Diphthine synthase putative"/>
    <property type="match status" value="1"/>
</dbReference>
<dbReference type="PANTHER" id="PTHR10882">
    <property type="entry name" value="DIPHTHINE SYNTHASE"/>
    <property type="match status" value="1"/>
</dbReference>
<dbReference type="Pfam" id="PF00590">
    <property type="entry name" value="TP_methylase"/>
    <property type="match status" value="1"/>
</dbReference>
<keyword evidence="5" id="KW-0489">Methyltransferase</keyword>
<comment type="function">
    <text evidence="1">S-adenosyl-L-methionine-dependent methyltransferase that catalyzes four methylations of the modified target histidine residue in translation elongation factor 2 (EF-2), to form an intermediate called diphthine methyl ester. The four successive methylation reactions represent the second step of diphthamide biosynthesis.</text>
</comment>
<evidence type="ECO:0000256" key="4">
    <source>
        <dbReference type="ARBA" id="ARBA00011927"/>
    </source>
</evidence>
<sequence length="390" mass="42974">MRTLSSPTPRDIVHTPTSEAQKYGYQKNTEPPLLPSVVKGRRASCSATAWRRAGLQVGSVTAASLLLGSVYWRLARATSDRRIRSPFRGSGSHAPHPADTSMLYLVGLGLGDATDITVKGLEVIKQCSRVYLESYTSILTVGKEALEEFYGKELLLADRETVEQESDDILKAAGDSDVAFLVVGDPFGATTHSDLVLRAVKAGIPYRVIHNASIMNAVGCCGLQLYNFGETISIVFWTDTWKPESFYDKIKKNRQNGMHTLCLLDIKVKEQSYENLMRGKKIYEPPRYMSVNQAAEQLLEIVKNRRDRGEELAITEKTICVGLARVGAADQKIAAGTLQQMGTVELSGPLHSLIITGCMHPLEIDMLKLFAIEESCLDNLTMSDSSTYFS</sequence>
<organism evidence="11 12">
    <name type="scientific">Pleurodeles waltl</name>
    <name type="common">Iberian ribbed newt</name>
    <dbReference type="NCBI Taxonomy" id="8319"/>
    <lineage>
        <taxon>Eukaryota</taxon>
        <taxon>Metazoa</taxon>
        <taxon>Chordata</taxon>
        <taxon>Craniata</taxon>
        <taxon>Vertebrata</taxon>
        <taxon>Euteleostomi</taxon>
        <taxon>Amphibia</taxon>
        <taxon>Batrachia</taxon>
        <taxon>Caudata</taxon>
        <taxon>Salamandroidea</taxon>
        <taxon>Salamandridae</taxon>
        <taxon>Pleurodelinae</taxon>
        <taxon>Pleurodeles</taxon>
    </lineage>
</organism>
<evidence type="ECO:0000256" key="6">
    <source>
        <dbReference type="ARBA" id="ARBA00022679"/>
    </source>
</evidence>
<comment type="caution">
    <text evidence="11">The sequence shown here is derived from an EMBL/GenBank/DDBJ whole genome shotgun (WGS) entry which is preliminary data.</text>
</comment>
<dbReference type="InterPro" id="IPR014776">
    <property type="entry name" value="4pyrrole_Mease_sub2"/>
</dbReference>
<comment type="catalytic activity">
    <reaction evidence="8">
        <text>2-[(3S)-amino-3-carboxypropyl]-L-histidyl-[translation elongation factor 2] + 4 S-adenosyl-L-methionine = diphthine methyl ester-[translation elongation factor 2] + 4 S-adenosyl-L-homocysteine + 3 H(+)</text>
        <dbReference type="Rhea" id="RHEA:42652"/>
        <dbReference type="Rhea" id="RHEA-COMP:9749"/>
        <dbReference type="Rhea" id="RHEA-COMP:10173"/>
        <dbReference type="ChEBI" id="CHEBI:15378"/>
        <dbReference type="ChEBI" id="CHEBI:57856"/>
        <dbReference type="ChEBI" id="CHEBI:59789"/>
        <dbReference type="ChEBI" id="CHEBI:73995"/>
        <dbReference type="ChEBI" id="CHEBI:79005"/>
        <dbReference type="EC" id="2.1.1.314"/>
    </reaction>
</comment>
<dbReference type="EC" id="2.1.1.314" evidence="4"/>